<name>A0A8A4DXX5_BURPE</name>
<organism evidence="2">
    <name type="scientific">Burkholderia pseudomallei</name>
    <name type="common">Pseudomonas pseudomallei</name>
    <dbReference type="NCBI Taxonomy" id="28450"/>
    <lineage>
        <taxon>Bacteria</taxon>
        <taxon>Pseudomonadati</taxon>
        <taxon>Pseudomonadota</taxon>
        <taxon>Betaproteobacteria</taxon>
        <taxon>Burkholderiales</taxon>
        <taxon>Burkholderiaceae</taxon>
        <taxon>Burkholderia</taxon>
        <taxon>pseudomallei group</taxon>
    </lineage>
</organism>
<proteinExistence type="predicted"/>
<feature type="region of interest" description="Disordered" evidence="1">
    <location>
        <begin position="53"/>
        <end position="78"/>
    </location>
</feature>
<dbReference type="RefSeq" id="WP_154218330.1">
    <property type="nucleotide sequence ID" value="NZ_AP028072.1"/>
</dbReference>
<reference evidence="2" key="1">
    <citation type="submission" date="2021-03" db="EMBL/GenBank/DDBJ databases">
        <title>Complete genome of Burkholderia pseudomallei_VBP364.</title>
        <authorList>
            <person name="Balaji V."/>
            <person name="Yamuna B."/>
            <person name="Monisha P."/>
        </authorList>
    </citation>
    <scope>NUCLEOTIDE SEQUENCE</scope>
    <source>
        <strain evidence="2">VBP364</strain>
    </source>
</reference>
<gene>
    <name evidence="2" type="ORF">J3D99_28305</name>
</gene>
<dbReference type="AlphaFoldDB" id="A0A8A4DXX5"/>
<feature type="compositionally biased region" description="Polar residues" evidence="1">
    <location>
        <begin position="69"/>
        <end position="78"/>
    </location>
</feature>
<dbReference type="EMBL" id="CP071754">
    <property type="protein sequence ID" value="QTB61715.1"/>
    <property type="molecule type" value="Genomic_DNA"/>
</dbReference>
<dbReference type="GeneID" id="93063332"/>
<sequence>MKAVARFGEGIAWLPGLTIAREPQSGLPKIIGDDSAMEPSSIELRRIAAQDGNPGGAAGRVRKHAASGGATSSTDIEV</sequence>
<protein>
    <submittedName>
        <fullName evidence="2">Uncharacterized protein</fullName>
    </submittedName>
</protein>
<accession>A0A8A4DXX5</accession>
<evidence type="ECO:0000313" key="2">
    <source>
        <dbReference type="EMBL" id="QTB61715.1"/>
    </source>
</evidence>
<evidence type="ECO:0000256" key="1">
    <source>
        <dbReference type="SAM" id="MobiDB-lite"/>
    </source>
</evidence>